<evidence type="ECO:0000256" key="4">
    <source>
        <dbReference type="ARBA" id="ARBA00022692"/>
    </source>
</evidence>
<keyword evidence="7 13" id="KW-0472">Membrane</keyword>
<reference evidence="15" key="1">
    <citation type="submission" date="2017-01" db="EMBL/GenBank/DDBJ databases">
        <title>Comparative genomics of anhydrobiosis in the tardigrade Hypsibius dujardini.</title>
        <authorList>
            <person name="Yoshida Y."/>
            <person name="Koutsovoulos G."/>
            <person name="Laetsch D."/>
            <person name="Stevens L."/>
            <person name="Kumar S."/>
            <person name="Horikawa D."/>
            <person name="Ishino K."/>
            <person name="Komine S."/>
            <person name="Tomita M."/>
            <person name="Blaxter M."/>
            <person name="Arakawa K."/>
        </authorList>
    </citation>
    <scope>NUCLEOTIDE SEQUENCE [LARGE SCALE GENOMIC DNA]</scope>
    <source>
        <strain evidence="15">Z151</strain>
    </source>
</reference>
<dbReference type="EMBL" id="MTYJ01000194">
    <property type="protein sequence ID" value="OWA50489.1"/>
    <property type="molecule type" value="Genomic_DNA"/>
</dbReference>
<feature type="binding site" evidence="9">
    <location>
        <position position="340"/>
    </location>
    <ligand>
        <name>Na(+)</name>
        <dbReference type="ChEBI" id="CHEBI:29101"/>
        <label>1</label>
    </ligand>
</feature>
<dbReference type="GO" id="GO:0005886">
    <property type="term" value="C:plasma membrane"/>
    <property type="evidence" value="ECO:0007669"/>
    <property type="project" value="TreeGrafter"/>
</dbReference>
<evidence type="ECO:0000256" key="2">
    <source>
        <dbReference type="ARBA" id="ARBA00006459"/>
    </source>
</evidence>
<dbReference type="GO" id="GO:0046872">
    <property type="term" value="F:metal ion binding"/>
    <property type="evidence" value="ECO:0007669"/>
    <property type="project" value="UniProtKB-KW"/>
</dbReference>
<feature type="binding site" evidence="9">
    <location>
        <position position="73"/>
    </location>
    <ligand>
        <name>Na(+)</name>
        <dbReference type="ChEBI" id="CHEBI:29101"/>
        <label>1</label>
    </ligand>
</feature>
<organism evidence="14 15">
    <name type="scientific">Hypsibius exemplaris</name>
    <name type="common">Freshwater tardigrade</name>
    <dbReference type="NCBI Taxonomy" id="2072580"/>
    <lineage>
        <taxon>Eukaryota</taxon>
        <taxon>Metazoa</taxon>
        <taxon>Ecdysozoa</taxon>
        <taxon>Tardigrada</taxon>
        <taxon>Eutardigrada</taxon>
        <taxon>Parachela</taxon>
        <taxon>Hypsibioidea</taxon>
        <taxon>Hypsibiidae</taxon>
        <taxon>Hypsibius</taxon>
    </lineage>
</organism>
<evidence type="ECO:0000256" key="7">
    <source>
        <dbReference type="ARBA" id="ARBA00023136"/>
    </source>
</evidence>
<protein>
    <recommendedName>
        <fullName evidence="11">Transporter</fullName>
    </recommendedName>
</protein>
<evidence type="ECO:0000256" key="8">
    <source>
        <dbReference type="ARBA" id="ARBA00023180"/>
    </source>
</evidence>
<proteinExistence type="inferred from homology"/>
<keyword evidence="15" id="KW-1185">Reference proteome</keyword>
<feature type="transmembrane region" description="Helical" evidence="13">
    <location>
        <begin position="365"/>
        <end position="387"/>
    </location>
</feature>
<accession>A0A9X6NBQ8</accession>
<dbReference type="Proteomes" id="UP000192578">
    <property type="component" value="Unassembled WGS sequence"/>
</dbReference>
<evidence type="ECO:0000256" key="1">
    <source>
        <dbReference type="ARBA" id="ARBA00004141"/>
    </source>
</evidence>
<feature type="transmembrane region" description="Helical" evidence="13">
    <location>
        <begin position="425"/>
        <end position="446"/>
    </location>
</feature>
<feature type="transmembrane region" description="Helical" evidence="13">
    <location>
        <begin position="94"/>
        <end position="112"/>
    </location>
</feature>
<feature type="transmembrane region" description="Helical" evidence="13">
    <location>
        <begin position="466"/>
        <end position="491"/>
    </location>
</feature>
<keyword evidence="4 11" id="KW-0812">Transmembrane</keyword>
<keyword evidence="8" id="KW-0325">Glycoprotein</keyword>
<dbReference type="Pfam" id="PF00209">
    <property type="entry name" value="SNF"/>
    <property type="match status" value="1"/>
</dbReference>
<dbReference type="GO" id="GO:0005283">
    <property type="term" value="F:amino acid:sodium symporter activity"/>
    <property type="evidence" value="ECO:0007669"/>
    <property type="project" value="TreeGrafter"/>
</dbReference>
<dbReference type="SUPFAM" id="SSF161070">
    <property type="entry name" value="SNF-like"/>
    <property type="match status" value="1"/>
</dbReference>
<dbReference type="OrthoDB" id="6581954at2759"/>
<keyword evidence="9" id="KW-0479">Metal-binding</keyword>
<feature type="binding site" evidence="9">
    <location>
        <position position="80"/>
    </location>
    <ligand>
        <name>Na(+)</name>
        <dbReference type="ChEBI" id="CHEBI:29101"/>
        <label>1</label>
    </ligand>
</feature>
<dbReference type="PANTHER" id="PTHR11616:SF321">
    <property type="entry name" value="SODIUM-DEPENDENT NUTRIENT AMINO ACID TRANSPORTER 1-RELATED"/>
    <property type="match status" value="1"/>
</dbReference>
<feature type="transmembrane region" description="Helical" evidence="13">
    <location>
        <begin position="497"/>
        <end position="518"/>
    </location>
</feature>
<evidence type="ECO:0000256" key="3">
    <source>
        <dbReference type="ARBA" id="ARBA00022448"/>
    </source>
</evidence>
<evidence type="ECO:0000313" key="15">
    <source>
        <dbReference type="Proteomes" id="UP000192578"/>
    </source>
</evidence>
<dbReference type="PANTHER" id="PTHR11616">
    <property type="entry name" value="SODIUM/CHLORIDE DEPENDENT TRANSPORTER"/>
    <property type="match status" value="1"/>
</dbReference>
<feature type="transmembrane region" description="Helical" evidence="13">
    <location>
        <begin position="580"/>
        <end position="602"/>
    </location>
</feature>
<name>A0A9X6NBQ8_HYPEX</name>
<feature type="disulfide bond" evidence="10">
    <location>
        <begin position="184"/>
        <end position="193"/>
    </location>
</feature>
<dbReference type="AlphaFoldDB" id="A0A9X6NBQ8"/>
<feature type="transmembrane region" description="Helical" evidence="13">
    <location>
        <begin position="329"/>
        <end position="353"/>
    </location>
</feature>
<evidence type="ECO:0000313" key="14">
    <source>
        <dbReference type="EMBL" id="OWA50489.1"/>
    </source>
</evidence>
<feature type="transmembrane region" description="Helical" evidence="13">
    <location>
        <begin position="255"/>
        <end position="278"/>
    </location>
</feature>
<sequence length="699" mass="78197">MRSPREVSVDGEPTLQIYTVTVDTETIVGQDDHSASLSESADAPPSSNAKEFHGKEERGQWGNRAQFFLSCVGQSVGIGNVWRFPYLAYQNGGGAFLIPYFIILFMVGKPLYCMELALGQYCSLGPWSLFKRMCPLGAGVGVAMCVTATIVCIYYNVLMSYTVFYTAAVLKSIFMAESLPWDVCDEAWATEHCFVRSTLDLSLSEEVGVPVVRFFQQNDSFTGRMQPSPEQYFERYVIQSSTKEMDYTLNEPGGVIWQLALCLIFSWVVVFFCLYKGIQSSGKAVYFTSTFPFVILLVLMVRGVLLDGAVEGIIFLFKPQWDRLLDVTVWRSAAAQVFFSLSVAQGPLIMFGSYNKFRMKVYKDAMIVCSLDTVTSIIASVVIFSVLGNLAHQLDVPISSVAKGGPGLAFIAYPEALSKLPIPHLWAVLFFFMLFLLGLDSEFGLLEGSLTALHDEYPSLRSKKALVTGIACSICFLLALPCVTHGGLYVIDLMDTYGGGFAIILIAFFEILAVFWAYGMKRLQHNLDFMMKYKPSIYFRSCWVVIAPLILLFIFIYTMADYKPFATNDPDGKYPKWADGVGWLLALASIAQIPLWAVYNLVKQPGPTWRQKLWQASQPTTEWGPSAQEDRDAELSFYGMPIHYGRQSITTENDVMEMDVGKPYRQNGAVDLRPESRIFSEAYSYRLSGLDNPAFTQIN</sequence>
<comment type="similarity">
    <text evidence="2 11">Belongs to the sodium:neurotransmitter symporter (SNF) (TC 2.A.22) family.</text>
</comment>
<feature type="compositionally biased region" description="Polar residues" evidence="12">
    <location>
        <begin position="35"/>
        <end position="49"/>
    </location>
</feature>
<comment type="subcellular location">
    <subcellularLocation>
        <location evidence="1">Membrane</location>
        <topology evidence="1">Multi-pass membrane protein</topology>
    </subcellularLocation>
</comment>
<dbReference type="InterPro" id="IPR037272">
    <property type="entry name" value="SNS_sf"/>
</dbReference>
<keyword evidence="5 11" id="KW-0769">Symport</keyword>
<feature type="transmembrane region" description="Helical" evidence="13">
    <location>
        <begin position="538"/>
        <end position="560"/>
    </location>
</feature>
<feature type="binding site" evidence="9">
    <location>
        <position position="76"/>
    </location>
    <ligand>
        <name>Na(+)</name>
        <dbReference type="ChEBI" id="CHEBI:29101"/>
        <label>1</label>
    </ligand>
</feature>
<dbReference type="GO" id="GO:0089718">
    <property type="term" value="P:amino acid import across plasma membrane"/>
    <property type="evidence" value="ECO:0007669"/>
    <property type="project" value="TreeGrafter"/>
</dbReference>
<evidence type="ECO:0000256" key="12">
    <source>
        <dbReference type="SAM" id="MobiDB-lite"/>
    </source>
</evidence>
<evidence type="ECO:0000256" key="9">
    <source>
        <dbReference type="PIRSR" id="PIRSR600175-1"/>
    </source>
</evidence>
<comment type="caution">
    <text evidence="14">The sequence shown here is derived from an EMBL/GenBank/DDBJ whole genome shotgun (WGS) entry which is preliminary data.</text>
</comment>
<keyword evidence="9" id="KW-0915">Sodium</keyword>
<dbReference type="PROSITE" id="PS00610">
    <property type="entry name" value="NA_NEUROTRAN_SYMP_1"/>
    <property type="match status" value="1"/>
</dbReference>
<evidence type="ECO:0000256" key="6">
    <source>
        <dbReference type="ARBA" id="ARBA00022989"/>
    </source>
</evidence>
<dbReference type="PRINTS" id="PR00176">
    <property type="entry name" value="NANEUSMPORT"/>
</dbReference>
<feature type="transmembrane region" description="Helical" evidence="13">
    <location>
        <begin position="290"/>
        <end position="317"/>
    </location>
</feature>
<dbReference type="GO" id="GO:0015179">
    <property type="term" value="F:L-amino acid transmembrane transporter activity"/>
    <property type="evidence" value="ECO:0007669"/>
    <property type="project" value="TreeGrafter"/>
</dbReference>
<feature type="binding site" evidence="9">
    <location>
        <position position="437"/>
    </location>
    <ligand>
        <name>Na(+)</name>
        <dbReference type="ChEBI" id="CHEBI:29101"/>
        <label>1</label>
    </ligand>
</feature>
<evidence type="ECO:0000256" key="11">
    <source>
        <dbReference type="RuleBase" id="RU003732"/>
    </source>
</evidence>
<feature type="region of interest" description="Disordered" evidence="12">
    <location>
        <begin position="31"/>
        <end position="55"/>
    </location>
</feature>
<feature type="transmembrane region" description="Helical" evidence="13">
    <location>
        <begin position="133"/>
        <end position="157"/>
    </location>
</feature>
<feature type="binding site" evidence="9">
    <location>
        <position position="441"/>
    </location>
    <ligand>
        <name>Na(+)</name>
        <dbReference type="ChEBI" id="CHEBI:29101"/>
        <label>1</label>
    </ligand>
</feature>
<evidence type="ECO:0000256" key="5">
    <source>
        <dbReference type="ARBA" id="ARBA00022847"/>
    </source>
</evidence>
<evidence type="ECO:0000256" key="10">
    <source>
        <dbReference type="PIRSR" id="PIRSR600175-2"/>
    </source>
</evidence>
<keyword evidence="6 13" id="KW-1133">Transmembrane helix</keyword>
<evidence type="ECO:0000256" key="13">
    <source>
        <dbReference type="SAM" id="Phobius"/>
    </source>
</evidence>
<keyword evidence="10" id="KW-1015">Disulfide bond</keyword>
<gene>
    <name evidence="14" type="ORF">BV898_15002</name>
</gene>
<dbReference type="PROSITE" id="PS50267">
    <property type="entry name" value="NA_NEUROTRAN_SYMP_3"/>
    <property type="match status" value="1"/>
</dbReference>
<dbReference type="InterPro" id="IPR000175">
    <property type="entry name" value="Na/ntran_symport"/>
</dbReference>
<keyword evidence="3 11" id="KW-0813">Transport</keyword>
<feature type="binding site" evidence="9">
    <location>
        <position position="440"/>
    </location>
    <ligand>
        <name>Na(+)</name>
        <dbReference type="ChEBI" id="CHEBI:29101"/>
        <label>1</label>
    </ligand>
</feature>